<dbReference type="SMART" id="SM00116">
    <property type="entry name" value="CBS"/>
    <property type="match status" value="2"/>
</dbReference>
<comment type="caution">
    <text evidence="5">The sequence shown here is derived from an EMBL/GenBank/DDBJ whole genome shotgun (WGS) entry which is preliminary data.</text>
</comment>
<evidence type="ECO:0000313" key="6">
    <source>
        <dbReference type="Proteomes" id="UP000037020"/>
    </source>
</evidence>
<dbReference type="CDD" id="cd04586">
    <property type="entry name" value="CBS_pair_BON_assoc"/>
    <property type="match status" value="1"/>
</dbReference>
<dbReference type="PANTHER" id="PTHR43080">
    <property type="entry name" value="CBS DOMAIN-CONTAINING PROTEIN CBSX3, MITOCHONDRIAL"/>
    <property type="match status" value="1"/>
</dbReference>
<dbReference type="RefSeq" id="WP_030874592.1">
    <property type="nucleotide sequence ID" value="NZ_JBIRHZ010000007.1"/>
</dbReference>
<dbReference type="SUPFAM" id="SSF54631">
    <property type="entry name" value="CBS-domain pair"/>
    <property type="match status" value="1"/>
</dbReference>
<feature type="domain" description="BON" evidence="3">
    <location>
        <begin position="155"/>
        <end position="222"/>
    </location>
</feature>
<accession>A0ABR5J1Y9</accession>
<evidence type="ECO:0000313" key="5">
    <source>
        <dbReference type="EMBL" id="KOG87452.1"/>
    </source>
</evidence>
<evidence type="ECO:0000256" key="2">
    <source>
        <dbReference type="PROSITE-ProRule" id="PRU00703"/>
    </source>
</evidence>
<proteinExistence type="predicted"/>
<keyword evidence="1 2" id="KW-0129">CBS domain</keyword>
<dbReference type="InterPro" id="IPR000644">
    <property type="entry name" value="CBS_dom"/>
</dbReference>
<dbReference type="PROSITE" id="PS50914">
    <property type="entry name" value="BON"/>
    <property type="match status" value="1"/>
</dbReference>
<keyword evidence="6" id="KW-1185">Reference proteome</keyword>
<dbReference type="PANTHER" id="PTHR43080:SF29">
    <property type="entry name" value="OS02G0818000 PROTEIN"/>
    <property type="match status" value="1"/>
</dbReference>
<feature type="domain" description="CBS" evidence="4">
    <location>
        <begin position="21"/>
        <end position="79"/>
    </location>
</feature>
<evidence type="ECO:0000256" key="1">
    <source>
        <dbReference type="ARBA" id="ARBA00023122"/>
    </source>
</evidence>
<gene>
    <name evidence="5" type="ORF">ADK38_25360</name>
</gene>
<dbReference type="Proteomes" id="UP000037020">
    <property type="component" value="Unassembled WGS sequence"/>
</dbReference>
<dbReference type="Pfam" id="PF04972">
    <property type="entry name" value="BON"/>
    <property type="match status" value="1"/>
</dbReference>
<dbReference type="Pfam" id="PF00571">
    <property type="entry name" value="CBS"/>
    <property type="match status" value="2"/>
</dbReference>
<dbReference type="Gene3D" id="3.30.1340.30">
    <property type="match status" value="1"/>
</dbReference>
<name>A0ABR5J1Y9_9ACTN</name>
<protein>
    <submittedName>
        <fullName evidence="5">CBS domain-containing protein</fullName>
    </submittedName>
</protein>
<dbReference type="InterPro" id="IPR051257">
    <property type="entry name" value="Diverse_CBS-Domain"/>
</dbReference>
<reference evidence="5 6" key="1">
    <citation type="submission" date="2015-07" db="EMBL/GenBank/DDBJ databases">
        <authorList>
            <person name="Ju K.-S."/>
            <person name="Doroghazi J.R."/>
            <person name="Metcalf W.W."/>
        </authorList>
    </citation>
    <scope>NUCLEOTIDE SEQUENCE [LARGE SCALE GENOMIC DNA]</scope>
    <source>
        <strain evidence="5 6">NRRL B-3589</strain>
    </source>
</reference>
<dbReference type="InterPro" id="IPR017080">
    <property type="entry name" value="UCP036990_CBS_BON"/>
</dbReference>
<dbReference type="InterPro" id="IPR007055">
    <property type="entry name" value="BON_dom"/>
</dbReference>
<feature type="domain" description="CBS" evidence="4">
    <location>
        <begin position="102"/>
        <end position="159"/>
    </location>
</feature>
<dbReference type="PROSITE" id="PS51371">
    <property type="entry name" value="CBS"/>
    <property type="match status" value="2"/>
</dbReference>
<evidence type="ECO:0000259" key="4">
    <source>
        <dbReference type="PROSITE" id="PS51371"/>
    </source>
</evidence>
<dbReference type="PIRSF" id="PIRSF036990">
    <property type="entry name" value="UCP036990_CBS_BON"/>
    <property type="match status" value="1"/>
</dbReference>
<dbReference type="InterPro" id="IPR046342">
    <property type="entry name" value="CBS_dom_sf"/>
</dbReference>
<sequence>MPVTQPEGPEEHGLHTVSDVMTHTVVAVGQDAPFKTIVQTMEQWKVSALPVLEGAGRVVGVVSEADLLPKEEFRGSDPSLFEHRRRLEDLAKAGALTARELMTAPAICVPTDATLPQAARIMAVRRVKHLPVTDAEGLLQGMVSRGDLLKVFLRTDADIAEETRRVVIDRVFPEQNVDVTVKDGVVTLAGHIRSTSFVPVAARLCRAVEGVVDVVCEVSGHDGSVPGSARP</sequence>
<dbReference type="Gene3D" id="3.10.580.10">
    <property type="entry name" value="CBS-domain"/>
    <property type="match status" value="1"/>
</dbReference>
<organism evidence="5 6">
    <name type="scientific">Streptomyces varsoviensis</name>
    <dbReference type="NCBI Taxonomy" id="67373"/>
    <lineage>
        <taxon>Bacteria</taxon>
        <taxon>Bacillati</taxon>
        <taxon>Actinomycetota</taxon>
        <taxon>Actinomycetes</taxon>
        <taxon>Kitasatosporales</taxon>
        <taxon>Streptomycetaceae</taxon>
        <taxon>Streptomyces</taxon>
    </lineage>
</organism>
<dbReference type="EMBL" id="LGUT01002228">
    <property type="protein sequence ID" value="KOG87452.1"/>
    <property type="molecule type" value="Genomic_DNA"/>
</dbReference>
<evidence type="ECO:0000259" key="3">
    <source>
        <dbReference type="PROSITE" id="PS50914"/>
    </source>
</evidence>